<comment type="caution">
    <text evidence="2">The sequence shown here is derived from an EMBL/GenBank/DDBJ whole genome shotgun (WGS) entry which is preliminary data.</text>
</comment>
<protein>
    <submittedName>
        <fullName evidence="2">Uncharacterized protein</fullName>
    </submittedName>
</protein>
<feature type="region of interest" description="Disordered" evidence="1">
    <location>
        <begin position="786"/>
        <end position="880"/>
    </location>
</feature>
<reference evidence="2" key="1">
    <citation type="journal article" date="2020" name="Nat. Commun.">
        <title>Large-scale genome sequencing of mycorrhizal fungi provides insights into the early evolution of symbiotic traits.</title>
        <authorList>
            <person name="Miyauchi S."/>
            <person name="Kiss E."/>
            <person name="Kuo A."/>
            <person name="Drula E."/>
            <person name="Kohler A."/>
            <person name="Sanchez-Garcia M."/>
            <person name="Morin E."/>
            <person name="Andreopoulos B."/>
            <person name="Barry K.W."/>
            <person name="Bonito G."/>
            <person name="Buee M."/>
            <person name="Carver A."/>
            <person name="Chen C."/>
            <person name="Cichocki N."/>
            <person name="Clum A."/>
            <person name="Culley D."/>
            <person name="Crous P.W."/>
            <person name="Fauchery L."/>
            <person name="Girlanda M."/>
            <person name="Hayes R.D."/>
            <person name="Keri Z."/>
            <person name="LaButti K."/>
            <person name="Lipzen A."/>
            <person name="Lombard V."/>
            <person name="Magnuson J."/>
            <person name="Maillard F."/>
            <person name="Murat C."/>
            <person name="Nolan M."/>
            <person name="Ohm R.A."/>
            <person name="Pangilinan J."/>
            <person name="Pereira M.F."/>
            <person name="Perotto S."/>
            <person name="Peter M."/>
            <person name="Pfister S."/>
            <person name="Riley R."/>
            <person name="Sitrit Y."/>
            <person name="Stielow J.B."/>
            <person name="Szollosi G."/>
            <person name="Zifcakova L."/>
            <person name="Stursova M."/>
            <person name="Spatafora J.W."/>
            <person name="Tedersoo L."/>
            <person name="Vaario L.M."/>
            <person name="Yamada A."/>
            <person name="Yan M."/>
            <person name="Wang P."/>
            <person name="Xu J."/>
            <person name="Bruns T."/>
            <person name="Baldrian P."/>
            <person name="Vilgalys R."/>
            <person name="Dunand C."/>
            <person name="Henrissat B."/>
            <person name="Grigoriev I.V."/>
            <person name="Hibbett D."/>
            <person name="Nagy L.G."/>
            <person name="Martin F.M."/>
        </authorList>
    </citation>
    <scope>NUCLEOTIDE SEQUENCE</scope>
    <source>
        <strain evidence="2">UH-Tt-Lm1</strain>
    </source>
</reference>
<feature type="compositionally biased region" description="Polar residues" evidence="1">
    <location>
        <begin position="409"/>
        <end position="428"/>
    </location>
</feature>
<name>A0A9P6L768_9AGAM</name>
<proteinExistence type="predicted"/>
<organism evidence="2 3">
    <name type="scientific">Thelephora terrestris</name>
    <dbReference type="NCBI Taxonomy" id="56493"/>
    <lineage>
        <taxon>Eukaryota</taxon>
        <taxon>Fungi</taxon>
        <taxon>Dikarya</taxon>
        <taxon>Basidiomycota</taxon>
        <taxon>Agaricomycotina</taxon>
        <taxon>Agaricomycetes</taxon>
        <taxon>Thelephorales</taxon>
        <taxon>Thelephoraceae</taxon>
        <taxon>Thelephora</taxon>
    </lineage>
</organism>
<accession>A0A9P6L768</accession>
<evidence type="ECO:0000313" key="3">
    <source>
        <dbReference type="Proteomes" id="UP000736335"/>
    </source>
</evidence>
<evidence type="ECO:0000313" key="2">
    <source>
        <dbReference type="EMBL" id="KAF9786307.1"/>
    </source>
</evidence>
<dbReference type="AlphaFoldDB" id="A0A9P6L768"/>
<evidence type="ECO:0000256" key="1">
    <source>
        <dbReference type="SAM" id="MobiDB-lite"/>
    </source>
</evidence>
<dbReference type="InterPro" id="IPR041078">
    <property type="entry name" value="Plavaka"/>
</dbReference>
<sequence>MLEADAEMRANLGPACGPHDDLETFLTAALLYSDATHLASFGSASLWPIYLFLGNVSKYIRMRPTSFAAHHVAYIPTLPDTIKEFYKDHYNREPSAEMLTHLGRELIHGVLRLILGGSCADAHKNPRRVKCGDNVLRHWLLRLILHSADYKEKSVLATIRSLGWFLCPRCLIIKGGVPRIGMDSDRGIRQILRDYANDAAARVELARRLIFDLGRSVGGKLEILKRGSLILTRNAYHTELGLNPAKIVPVDILHDCELGVGKGIIKHNVRIFHTLGDAAVNTFDARFRQVPTFGRDTIRRFGGSVSAMKKLAGRDFEDILQCWMPVLEGILPNPEHNRILLDLAFDLATWHAYAKLRMHTSYTITSLQSQTKELGRLLRLYANRLCPKYGTKPLPGEAAAAYRRKAASTKKTPATSQPRKAPLNTSAPKGSGFNLQTYKIHALGDYADHIEQFGPTDCFSTQQGELEHRRVKRFYKRTNKTRFERQIAKHERMERHYRKYINTLRAKTGGRVTSKLRSSSGGTDTMLPRQHYSMAKKDRDHVDLYTLSNLHVGDPALKDFVAKLKDHLLARALNKQYDPEPLAFTEDDRNELYIAEDRLEQRYSMNVYHTTYDLRRGKDRVNMKNRSHVMTLSHDETHPYAYARVLGIFRVNVLHGPTMADEVRMDVLWVRWLKLDDTYQAGWKTKRLYQLKLASPLEDGAFGFLDPDDVVRGSHLIPGFKYGLRTRSPATPASAWDLKKERDWETYYVNQFVDRDMFMRYRGGGVGHKYMREVESKYGNMARTRLHGKQVHQEPTATQTGNEGATSGCDSDNEPGSTQTTTATGKDSATDDSGEESDHEEDEHHHTSEGGSGGDEEPEVDSDELASENDDYESYGLADP</sequence>
<reference evidence="2" key="2">
    <citation type="submission" date="2020-11" db="EMBL/GenBank/DDBJ databases">
        <authorList>
            <consortium name="DOE Joint Genome Institute"/>
            <person name="Kuo A."/>
            <person name="Miyauchi S."/>
            <person name="Kiss E."/>
            <person name="Drula E."/>
            <person name="Kohler A."/>
            <person name="Sanchez-Garcia M."/>
            <person name="Andreopoulos B."/>
            <person name="Barry K.W."/>
            <person name="Bonito G."/>
            <person name="Buee M."/>
            <person name="Carver A."/>
            <person name="Chen C."/>
            <person name="Cichocki N."/>
            <person name="Clum A."/>
            <person name="Culley D."/>
            <person name="Crous P.W."/>
            <person name="Fauchery L."/>
            <person name="Girlanda M."/>
            <person name="Hayes R."/>
            <person name="Keri Z."/>
            <person name="Labutti K."/>
            <person name="Lipzen A."/>
            <person name="Lombard V."/>
            <person name="Magnuson J."/>
            <person name="Maillard F."/>
            <person name="Morin E."/>
            <person name="Murat C."/>
            <person name="Nolan M."/>
            <person name="Ohm R."/>
            <person name="Pangilinan J."/>
            <person name="Pereira M."/>
            <person name="Perotto S."/>
            <person name="Peter M."/>
            <person name="Riley R."/>
            <person name="Sitrit Y."/>
            <person name="Stielow B."/>
            <person name="Szollosi G."/>
            <person name="Zifcakova L."/>
            <person name="Stursova M."/>
            <person name="Spatafora J.W."/>
            <person name="Tedersoo L."/>
            <person name="Vaario L.-M."/>
            <person name="Yamada A."/>
            <person name="Yan M."/>
            <person name="Wang P."/>
            <person name="Xu J."/>
            <person name="Bruns T."/>
            <person name="Baldrian P."/>
            <person name="Vilgalys R."/>
            <person name="Henrissat B."/>
            <person name="Grigoriev I.V."/>
            <person name="Hibbett D."/>
            <person name="Nagy L.G."/>
            <person name="Martin F.M."/>
        </authorList>
    </citation>
    <scope>NUCLEOTIDE SEQUENCE</scope>
    <source>
        <strain evidence="2">UH-Tt-Lm1</strain>
    </source>
</reference>
<keyword evidence="3" id="KW-1185">Reference proteome</keyword>
<feature type="compositionally biased region" description="Acidic residues" evidence="1">
    <location>
        <begin position="854"/>
        <end position="873"/>
    </location>
</feature>
<gene>
    <name evidence="2" type="ORF">BJ322DRAFT_1108160</name>
</gene>
<dbReference type="EMBL" id="WIUZ02000006">
    <property type="protein sequence ID" value="KAF9786307.1"/>
    <property type="molecule type" value="Genomic_DNA"/>
</dbReference>
<dbReference type="OrthoDB" id="2687259at2759"/>
<feature type="compositionally biased region" description="Polar residues" evidence="1">
    <location>
        <begin position="793"/>
        <end position="827"/>
    </location>
</feature>
<dbReference type="Pfam" id="PF18759">
    <property type="entry name" value="Plavaka"/>
    <property type="match status" value="1"/>
</dbReference>
<feature type="compositionally biased region" description="Acidic residues" evidence="1">
    <location>
        <begin position="830"/>
        <end position="841"/>
    </location>
</feature>
<dbReference type="Proteomes" id="UP000736335">
    <property type="component" value="Unassembled WGS sequence"/>
</dbReference>
<feature type="region of interest" description="Disordered" evidence="1">
    <location>
        <begin position="400"/>
        <end position="428"/>
    </location>
</feature>